<evidence type="ECO:0000256" key="2">
    <source>
        <dbReference type="ARBA" id="ARBA00023002"/>
    </source>
</evidence>
<evidence type="ECO:0000313" key="5">
    <source>
        <dbReference type="EMBL" id="GHN33245.1"/>
    </source>
</evidence>
<dbReference type="PANTHER" id="PTHR44196">
    <property type="entry name" value="DEHYDROGENASE/REDUCTASE SDR FAMILY MEMBER 7B"/>
    <property type="match status" value="1"/>
</dbReference>
<sequence>MIKMSDSLRNKVVVITGASSGIGRSIALESASRGATVVLLARRLDKLEEIAAEARELSASAAFAVKADLGLASDIEAAFAEVQEKVKHIDYLVNAAGFGKFEEFMEADMQDATEMFQVDVLGLMYMTRLFGRLMLEQGSGQIINFGSMAGKVPTTKSAAYSAAKAAVIQFSNVLRLELKPFGVKVMTVNPGPVYTNFFNIADASGQYVKNVQAFMLDPDDVAWEVVHYFGSNKRELNLPVSLAALAKLYNLFPGIGDKLSLEFASRK</sequence>
<comment type="caution">
    <text evidence="5">The sequence shown here is derived from an EMBL/GenBank/DDBJ whole genome shotgun (WGS) entry which is preliminary data.</text>
</comment>
<dbReference type="Gene3D" id="3.40.50.720">
    <property type="entry name" value="NAD(P)-binding Rossmann-like Domain"/>
    <property type="match status" value="1"/>
</dbReference>
<name>A0ABD0ADS5_9LACO</name>
<dbReference type="InterPro" id="IPR020904">
    <property type="entry name" value="Sc_DH/Rdtase_CS"/>
</dbReference>
<dbReference type="AlphaFoldDB" id="A0ABD0ADS5"/>
<dbReference type="FunFam" id="3.40.50.720:FF:000047">
    <property type="entry name" value="NADP-dependent L-serine/L-allo-threonine dehydrogenase"/>
    <property type="match status" value="1"/>
</dbReference>
<dbReference type="SMART" id="SM00822">
    <property type="entry name" value="PKS_KR"/>
    <property type="match status" value="1"/>
</dbReference>
<dbReference type="Proteomes" id="UP001054884">
    <property type="component" value="Unassembled WGS sequence"/>
</dbReference>
<gene>
    <name evidence="5" type="ORF">ME791_03970</name>
</gene>
<dbReference type="PRINTS" id="PR00080">
    <property type="entry name" value="SDRFAMILY"/>
</dbReference>
<dbReference type="InterPro" id="IPR036291">
    <property type="entry name" value="NAD(P)-bd_dom_sf"/>
</dbReference>
<proteinExistence type="inferred from homology"/>
<keyword evidence="2" id="KW-0560">Oxidoreductase</keyword>
<dbReference type="SUPFAM" id="SSF51735">
    <property type="entry name" value="NAD(P)-binding Rossmann-fold domains"/>
    <property type="match status" value="1"/>
</dbReference>
<evidence type="ECO:0000313" key="6">
    <source>
        <dbReference type="Proteomes" id="UP001054884"/>
    </source>
</evidence>
<comment type="similarity">
    <text evidence="1 3">Belongs to the short-chain dehydrogenases/reductases (SDR) family.</text>
</comment>
<dbReference type="Pfam" id="PF00106">
    <property type="entry name" value="adh_short"/>
    <property type="match status" value="1"/>
</dbReference>
<dbReference type="InterPro" id="IPR057326">
    <property type="entry name" value="KR_dom"/>
</dbReference>
<dbReference type="PROSITE" id="PS00061">
    <property type="entry name" value="ADH_SHORT"/>
    <property type="match status" value="1"/>
</dbReference>
<evidence type="ECO:0000256" key="3">
    <source>
        <dbReference type="RuleBase" id="RU000363"/>
    </source>
</evidence>
<accession>A0ABD0ADS5</accession>
<evidence type="ECO:0000256" key="1">
    <source>
        <dbReference type="ARBA" id="ARBA00006484"/>
    </source>
</evidence>
<dbReference type="InterPro" id="IPR002347">
    <property type="entry name" value="SDR_fam"/>
</dbReference>
<feature type="domain" description="Ketoreductase" evidence="4">
    <location>
        <begin position="11"/>
        <end position="196"/>
    </location>
</feature>
<dbReference type="PRINTS" id="PR00081">
    <property type="entry name" value="GDHRDH"/>
</dbReference>
<protein>
    <submittedName>
        <fullName evidence="5">Short-chain dehydrogenase</fullName>
    </submittedName>
</protein>
<dbReference type="EMBL" id="BNHY01000004">
    <property type="protein sequence ID" value="GHN33245.1"/>
    <property type="molecule type" value="Genomic_DNA"/>
</dbReference>
<dbReference type="PIRSF" id="PIRSF000126">
    <property type="entry name" value="11-beta-HSD1"/>
    <property type="match status" value="1"/>
</dbReference>
<reference evidence="5 6" key="1">
    <citation type="journal article" date="2022" name="J. Dairy Sci.">
        <title>Genetic diversity of Lactobacillus delbrueckii isolated from raw milk in Hokkaido, Japan.</title>
        <authorList>
            <person name="Tsuchihashi H."/>
            <person name="Ichikawa A."/>
            <person name="Takeda M."/>
            <person name="Koizumi A."/>
            <person name="Mizoguchi C."/>
            <person name="Ishida T."/>
            <person name="Kimura K."/>
        </authorList>
    </citation>
    <scope>NUCLEOTIDE SEQUENCE [LARGE SCALE GENOMIC DNA]</scope>
    <source>
        <strain evidence="5 6">ME-791</strain>
    </source>
</reference>
<dbReference type="PANTHER" id="PTHR44196:SF1">
    <property type="entry name" value="DEHYDROGENASE_REDUCTASE SDR FAMILY MEMBER 7B"/>
    <property type="match status" value="1"/>
</dbReference>
<evidence type="ECO:0000259" key="4">
    <source>
        <dbReference type="SMART" id="SM00822"/>
    </source>
</evidence>
<organism evidence="5 6">
    <name type="scientific">Lactobacillus delbrueckii</name>
    <dbReference type="NCBI Taxonomy" id="1584"/>
    <lineage>
        <taxon>Bacteria</taxon>
        <taxon>Bacillati</taxon>
        <taxon>Bacillota</taxon>
        <taxon>Bacilli</taxon>
        <taxon>Lactobacillales</taxon>
        <taxon>Lactobacillaceae</taxon>
        <taxon>Lactobacillus</taxon>
    </lineage>
</organism>
<dbReference type="GO" id="GO:0016616">
    <property type="term" value="F:oxidoreductase activity, acting on the CH-OH group of donors, NAD or NADP as acceptor"/>
    <property type="evidence" value="ECO:0007669"/>
    <property type="project" value="UniProtKB-ARBA"/>
</dbReference>